<evidence type="ECO:0008006" key="4">
    <source>
        <dbReference type="Google" id="ProtNLM"/>
    </source>
</evidence>
<evidence type="ECO:0000313" key="3">
    <source>
        <dbReference type="Proteomes" id="UP000321080"/>
    </source>
</evidence>
<organism evidence="2 3">
    <name type="scientific">Seonamhaeicola maritimus</name>
    <dbReference type="NCBI Taxonomy" id="2591822"/>
    <lineage>
        <taxon>Bacteria</taxon>
        <taxon>Pseudomonadati</taxon>
        <taxon>Bacteroidota</taxon>
        <taxon>Flavobacteriia</taxon>
        <taxon>Flavobacteriales</taxon>
        <taxon>Flavobacteriaceae</taxon>
    </lineage>
</organism>
<name>A0A5C7GGY7_9FLAO</name>
<dbReference type="OrthoDB" id="905690at2"/>
<evidence type="ECO:0000313" key="2">
    <source>
        <dbReference type="EMBL" id="TXG36743.1"/>
    </source>
</evidence>
<proteinExistence type="predicted"/>
<keyword evidence="3" id="KW-1185">Reference proteome</keyword>
<dbReference type="Proteomes" id="UP000321080">
    <property type="component" value="Unassembled WGS sequence"/>
</dbReference>
<sequence>MKTLVKCLFVIPLFFLACHENEITSTPEQEKNPLGLEEMKLEPVGASVKNSLFSKTSDKKSSIQDFAAALNEQLSEYNIQLAKMELLEYEGAGITVNFRAVGNKQLGADFVPDDPRNFFPGTDQLFWTDGTEQGTVGSEYSMTPEETLIATNSAINTWGSINCSEDLNFYNVYTTTPYDIYRDVGVFQRALNMGGAGWRITGSILHGGNLPAAFFEALREDGGTRTLGVTFTYIWFDGPGPDREPTDIDQNGKRDVAFREIYINGSRNFKDDPNDVTNNGYADYETVMLHEIGHGLSQGHFGKAFEGKNGKTHYAPFALMNAGYSKAQREITATDNAGHCSIWDGWPYE</sequence>
<protein>
    <recommendedName>
        <fullName evidence="4">Matrixin family metalloprotease</fullName>
    </recommendedName>
</protein>
<dbReference type="InterPro" id="IPR024079">
    <property type="entry name" value="MetalloPept_cat_dom_sf"/>
</dbReference>
<dbReference type="Gene3D" id="3.40.390.10">
    <property type="entry name" value="Collagenase (Catalytic Domain)"/>
    <property type="match status" value="1"/>
</dbReference>
<dbReference type="AlphaFoldDB" id="A0A5C7GGY7"/>
<dbReference type="PROSITE" id="PS51257">
    <property type="entry name" value="PROKAR_LIPOPROTEIN"/>
    <property type="match status" value="1"/>
</dbReference>
<keyword evidence="1" id="KW-0732">Signal</keyword>
<feature type="signal peptide" evidence="1">
    <location>
        <begin position="1"/>
        <end position="17"/>
    </location>
</feature>
<dbReference type="SUPFAM" id="SSF55486">
    <property type="entry name" value="Metalloproteases ('zincins'), catalytic domain"/>
    <property type="match status" value="1"/>
</dbReference>
<dbReference type="RefSeq" id="WP_147767668.1">
    <property type="nucleotide sequence ID" value="NZ_VRKQ01000010.1"/>
</dbReference>
<dbReference type="GO" id="GO:0008237">
    <property type="term" value="F:metallopeptidase activity"/>
    <property type="evidence" value="ECO:0007669"/>
    <property type="project" value="InterPro"/>
</dbReference>
<gene>
    <name evidence="2" type="ORF">FUA22_09180</name>
</gene>
<evidence type="ECO:0000256" key="1">
    <source>
        <dbReference type="SAM" id="SignalP"/>
    </source>
</evidence>
<comment type="caution">
    <text evidence="2">The sequence shown here is derived from an EMBL/GenBank/DDBJ whole genome shotgun (WGS) entry which is preliminary data.</text>
</comment>
<reference evidence="2 3" key="1">
    <citation type="submission" date="2019-08" db="EMBL/GenBank/DDBJ databases">
        <title>Seonamhaeicola sediminis sp. nov., isolated from marine sediment.</title>
        <authorList>
            <person name="Cao W.R."/>
        </authorList>
    </citation>
    <scope>NUCLEOTIDE SEQUENCE [LARGE SCALE GENOMIC DNA]</scope>
    <source>
        <strain evidence="2 3">1505</strain>
    </source>
</reference>
<accession>A0A5C7GGY7</accession>
<dbReference type="EMBL" id="VRKQ01000010">
    <property type="protein sequence ID" value="TXG36743.1"/>
    <property type="molecule type" value="Genomic_DNA"/>
</dbReference>
<feature type="chain" id="PRO_5023121985" description="Matrixin family metalloprotease" evidence="1">
    <location>
        <begin position="18"/>
        <end position="349"/>
    </location>
</feature>